<dbReference type="STRING" id="1391627.SAMN05216464_109259"/>
<dbReference type="SUPFAM" id="SSF88659">
    <property type="entry name" value="Sigma3 and sigma4 domains of RNA polymerase sigma factors"/>
    <property type="match status" value="1"/>
</dbReference>
<keyword evidence="2" id="KW-0805">Transcription regulation</keyword>
<comment type="similarity">
    <text evidence="1">Belongs to the sigma-70 factor family. ECF subfamily.</text>
</comment>
<dbReference type="EMBL" id="FNAI01000009">
    <property type="protein sequence ID" value="SDE80527.1"/>
    <property type="molecule type" value="Genomic_DNA"/>
</dbReference>
<organism evidence="6 7">
    <name type="scientific">Mucilaginibacter pineti</name>
    <dbReference type="NCBI Taxonomy" id="1391627"/>
    <lineage>
        <taxon>Bacteria</taxon>
        <taxon>Pseudomonadati</taxon>
        <taxon>Bacteroidota</taxon>
        <taxon>Sphingobacteriia</taxon>
        <taxon>Sphingobacteriales</taxon>
        <taxon>Sphingobacteriaceae</taxon>
        <taxon>Mucilaginibacter</taxon>
    </lineage>
</organism>
<evidence type="ECO:0000256" key="1">
    <source>
        <dbReference type="ARBA" id="ARBA00010641"/>
    </source>
</evidence>
<dbReference type="GO" id="GO:0016987">
    <property type="term" value="F:sigma factor activity"/>
    <property type="evidence" value="ECO:0007669"/>
    <property type="project" value="UniProtKB-KW"/>
</dbReference>
<protein>
    <submittedName>
        <fullName evidence="6">RNA polymerase sigma-70 factor, ECF subfamily</fullName>
    </submittedName>
</protein>
<dbReference type="InterPro" id="IPR036388">
    <property type="entry name" value="WH-like_DNA-bd_sf"/>
</dbReference>
<sequence length="193" mass="22649">MTDFSKLNEDELISLLQQDKLGAFREIYTRYWKVLYAEAYQRLKSKELSEEIVQELFTAVWHKRYAINVKTTLGGYLYSSVSNLVIDYYRKELVRLKYKESLKVVYSEADTSTEDAIMLKDMMQSIESEVNQLPDKCRSVYELSRIENKTNKEIAQYLGISEKTVENHLTKALKRLRLNLGHYIVLISIALIK</sequence>
<proteinExistence type="inferred from homology"/>
<dbReference type="InterPro" id="IPR013324">
    <property type="entry name" value="RNA_pol_sigma_r3/r4-like"/>
</dbReference>
<dbReference type="NCBIfam" id="TIGR02985">
    <property type="entry name" value="Sig70_bacteroi1"/>
    <property type="match status" value="1"/>
</dbReference>
<evidence type="ECO:0000256" key="2">
    <source>
        <dbReference type="ARBA" id="ARBA00023015"/>
    </source>
</evidence>
<feature type="domain" description="HTH luxR-type" evidence="5">
    <location>
        <begin position="140"/>
        <end position="190"/>
    </location>
</feature>
<dbReference type="Pfam" id="PF08281">
    <property type="entry name" value="Sigma70_r4_2"/>
    <property type="match status" value="1"/>
</dbReference>
<dbReference type="InterPro" id="IPR039425">
    <property type="entry name" value="RNA_pol_sigma-70-like"/>
</dbReference>
<dbReference type="InterPro" id="IPR007627">
    <property type="entry name" value="RNA_pol_sigma70_r2"/>
</dbReference>
<evidence type="ECO:0000313" key="7">
    <source>
        <dbReference type="Proteomes" id="UP000199072"/>
    </source>
</evidence>
<dbReference type="CDD" id="cd06171">
    <property type="entry name" value="Sigma70_r4"/>
    <property type="match status" value="1"/>
</dbReference>
<evidence type="ECO:0000256" key="3">
    <source>
        <dbReference type="ARBA" id="ARBA00023082"/>
    </source>
</evidence>
<dbReference type="OrthoDB" id="665981at2"/>
<dbReference type="GO" id="GO:0006352">
    <property type="term" value="P:DNA-templated transcription initiation"/>
    <property type="evidence" value="ECO:0007669"/>
    <property type="project" value="InterPro"/>
</dbReference>
<keyword evidence="3" id="KW-0731">Sigma factor</keyword>
<dbReference type="AlphaFoldDB" id="A0A1G7FXG2"/>
<keyword evidence="4" id="KW-0804">Transcription</keyword>
<dbReference type="GO" id="GO:0003677">
    <property type="term" value="F:DNA binding"/>
    <property type="evidence" value="ECO:0007669"/>
    <property type="project" value="InterPro"/>
</dbReference>
<gene>
    <name evidence="6" type="ORF">SAMN05216464_109259</name>
</gene>
<dbReference type="InterPro" id="IPR000792">
    <property type="entry name" value="Tscrpt_reg_LuxR_C"/>
</dbReference>
<keyword evidence="7" id="KW-1185">Reference proteome</keyword>
<evidence type="ECO:0000313" key="6">
    <source>
        <dbReference type="EMBL" id="SDE80527.1"/>
    </source>
</evidence>
<dbReference type="Proteomes" id="UP000199072">
    <property type="component" value="Unassembled WGS sequence"/>
</dbReference>
<dbReference type="InterPro" id="IPR014284">
    <property type="entry name" value="RNA_pol_sigma-70_dom"/>
</dbReference>
<dbReference type="PRINTS" id="PR00038">
    <property type="entry name" value="HTHLUXR"/>
</dbReference>
<evidence type="ECO:0000256" key="4">
    <source>
        <dbReference type="ARBA" id="ARBA00023163"/>
    </source>
</evidence>
<reference evidence="6 7" key="1">
    <citation type="submission" date="2016-10" db="EMBL/GenBank/DDBJ databases">
        <authorList>
            <person name="de Groot N.N."/>
        </authorList>
    </citation>
    <scope>NUCLEOTIDE SEQUENCE [LARGE SCALE GENOMIC DNA]</scope>
    <source>
        <strain evidence="6 7">47C3B</strain>
    </source>
</reference>
<name>A0A1G7FXG2_9SPHI</name>
<dbReference type="Pfam" id="PF04542">
    <property type="entry name" value="Sigma70_r2"/>
    <property type="match status" value="1"/>
</dbReference>
<dbReference type="InterPro" id="IPR014327">
    <property type="entry name" value="RNA_pol_sigma70_bacteroid"/>
</dbReference>
<dbReference type="NCBIfam" id="TIGR02937">
    <property type="entry name" value="sigma70-ECF"/>
    <property type="match status" value="1"/>
</dbReference>
<accession>A0A1G7FXG2</accession>
<dbReference type="Gene3D" id="1.10.10.10">
    <property type="entry name" value="Winged helix-like DNA-binding domain superfamily/Winged helix DNA-binding domain"/>
    <property type="match status" value="1"/>
</dbReference>
<dbReference type="PANTHER" id="PTHR43133:SF46">
    <property type="entry name" value="RNA POLYMERASE SIGMA-70 FACTOR ECF SUBFAMILY"/>
    <property type="match status" value="1"/>
</dbReference>
<dbReference type="InterPro" id="IPR013249">
    <property type="entry name" value="RNA_pol_sigma70_r4_t2"/>
</dbReference>
<dbReference type="PANTHER" id="PTHR43133">
    <property type="entry name" value="RNA POLYMERASE ECF-TYPE SIGMA FACTO"/>
    <property type="match status" value="1"/>
</dbReference>
<dbReference type="SUPFAM" id="SSF88946">
    <property type="entry name" value="Sigma2 domain of RNA polymerase sigma factors"/>
    <property type="match status" value="1"/>
</dbReference>
<dbReference type="InterPro" id="IPR013325">
    <property type="entry name" value="RNA_pol_sigma_r2"/>
</dbReference>
<dbReference type="SMART" id="SM00421">
    <property type="entry name" value="HTH_LUXR"/>
    <property type="match status" value="1"/>
</dbReference>
<dbReference type="Gene3D" id="1.10.1740.10">
    <property type="match status" value="1"/>
</dbReference>
<dbReference type="RefSeq" id="WP_091151709.1">
    <property type="nucleotide sequence ID" value="NZ_FNAI01000009.1"/>
</dbReference>
<evidence type="ECO:0000259" key="5">
    <source>
        <dbReference type="SMART" id="SM00421"/>
    </source>
</evidence>